<evidence type="ECO:0000313" key="1">
    <source>
        <dbReference type="WBParaSite" id="MCU_009178-RA"/>
    </source>
</evidence>
<organism evidence="1">
    <name type="scientific">Mesocestoides corti</name>
    <name type="common">Flatworm</name>
    <dbReference type="NCBI Taxonomy" id="53468"/>
    <lineage>
        <taxon>Eukaryota</taxon>
        <taxon>Metazoa</taxon>
        <taxon>Spiralia</taxon>
        <taxon>Lophotrochozoa</taxon>
        <taxon>Platyhelminthes</taxon>
        <taxon>Cestoda</taxon>
        <taxon>Eucestoda</taxon>
        <taxon>Cyclophyllidea</taxon>
        <taxon>Mesocestoididae</taxon>
        <taxon>Mesocestoides</taxon>
    </lineage>
</organism>
<protein>
    <submittedName>
        <fullName evidence="1">Uncharacterized protein</fullName>
    </submittedName>
</protein>
<name>A0A5K3FL84_MESCO</name>
<proteinExistence type="predicted"/>
<reference evidence="1" key="1">
    <citation type="submission" date="2019-11" db="UniProtKB">
        <authorList>
            <consortium name="WormBaseParasite"/>
        </authorList>
    </citation>
    <scope>IDENTIFICATION</scope>
</reference>
<dbReference type="WBParaSite" id="MCU_009178-RA">
    <property type="protein sequence ID" value="MCU_009178-RA"/>
    <property type="gene ID" value="MCU_009178"/>
</dbReference>
<accession>A0A5K3FL84</accession>
<sequence>MPVFRVHLQRNYFQEVQFCHMKLKTEHVSSYFKNTFLSDQFCAKSIPADD</sequence>
<dbReference type="AlphaFoldDB" id="A0A5K3FL84"/>